<evidence type="ECO:0000313" key="2">
    <source>
        <dbReference type="EMBL" id="KAF2661332.1"/>
    </source>
</evidence>
<feature type="region of interest" description="Disordered" evidence="1">
    <location>
        <begin position="1"/>
        <end position="27"/>
    </location>
</feature>
<protein>
    <submittedName>
        <fullName evidence="2">Uncharacterized protein</fullName>
    </submittedName>
</protein>
<dbReference type="AlphaFoldDB" id="A0A6A6TNJ4"/>
<evidence type="ECO:0000256" key="1">
    <source>
        <dbReference type="SAM" id="MobiDB-lite"/>
    </source>
</evidence>
<evidence type="ECO:0000313" key="3">
    <source>
        <dbReference type="Proteomes" id="UP000799324"/>
    </source>
</evidence>
<proteinExistence type="predicted"/>
<gene>
    <name evidence="2" type="ORF">K491DRAFT_710913</name>
</gene>
<name>A0A6A6TNJ4_9PLEO</name>
<dbReference type="Proteomes" id="UP000799324">
    <property type="component" value="Unassembled WGS sequence"/>
</dbReference>
<keyword evidence="3" id="KW-1185">Reference proteome</keyword>
<reference evidence="2" key="1">
    <citation type="journal article" date="2020" name="Stud. Mycol.">
        <title>101 Dothideomycetes genomes: a test case for predicting lifestyles and emergence of pathogens.</title>
        <authorList>
            <person name="Haridas S."/>
            <person name="Albert R."/>
            <person name="Binder M."/>
            <person name="Bloem J."/>
            <person name="Labutti K."/>
            <person name="Salamov A."/>
            <person name="Andreopoulos B."/>
            <person name="Baker S."/>
            <person name="Barry K."/>
            <person name="Bills G."/>
            <person name="Bluhm B."/>
            <person name="Cannon C."/>
            <person name="Castanera R."/>
            <person name="Culley D."/>
            <person name="Daum C."/>
            <person name="Ezra D."/>
            <person name="Gonzalez J."/>
            <person name="Henrissat B."/>
            <person name="Kuo A."/>
            <person name="Liang C."/>
            <person name="Lipzen A."/>
            <person name="Lutzoni F."/>
            <person name="Magnuson J."/>
            <person name="Mondo S."/>
            <person name="Nolan M."/>
            <person name="Ohm R."/>
            <person name="Pangilinan J."/>
            <person name="Park H.-J."/>
            <person name="Ramirez L."/>
            <person name="Alfaro M."/>
            <person name="Sun H."/>
            <person name="Tritt A."/>
            <person name="Yoshinaga Y."/>
            <person name="Zwiers L.-H."/>
            <person name="Turgeon B."/>
            <person name="Goodwin S."/>
            <person name="Spatafora J."/>
            <person name="Crous P."/>
            <person name="Grigoriev I."/>
        </authorList>
    </citation>
    <scope>NUCLEOTIDE SEQUENCE</scope>
    <source>
        <strain evidence="2">CBS 122681</strain>
    </source>
</reference>
<dbReference type="EMBL" id="MU004294">
    <property type="protein sequence ID" value="KAF2661332.1"/>
    <property type="molecule type" value="Genomic_DNA"/>
</dbReference>
<sequence length="422" mass="49833">MEQHQPQQQRQNEQDDEIQVIPRDHDDIQMEPLPKEDVIRELGEHPTNSEILRHEPAAFCSTMLDVEYAPREEKISGSLHPLKAFYDKATGPFSAFTFGADIWSTQYPVQLSFRLPTDLDRAHHVFLVTSTHLGWPRSWGHWSLYFQGYFFHLSARVPANVTQQSDPWEINSKAHKVPLELKVENLSAIDTEEYIRAKEEAWDKPFIAFQIGKTQYSYTQIERLARFTIERLATYDLFERNYQSFCMSMMYRVIMTKRDCSMFVGNKTQFVDWDLRGRHDMSTNPPHNRERGFLVRKPLTHKKMSSPWVPIWGHGKYIYKAKHIRILYEKGPLAMNAQDPTGNMNNFQYMWAKIKKDDQEFLQVKTPTLGRVLRELKQDIMAGRWKDAVRGREETLQEFRNDRALRKAAKVERRKNGDCFLW</sequence>
<feature type="compositionally biased region" description="Low complexity" evidence="1">
    <location>
        <begin position="1"/>
        <end position="11"/>
    </location>
</feature>
<dbReference type="OrthoDB" id="3495677at2759"/>
<accession>A0A6A6TNJ4</accession>
<organism evidence="2 3">
    <name type="scientific">Lophiostoma macrostomum CBS 122681</name>
    <dbReference type="NCBI Taxonomy" id="1314788"/>
    <lineage>
        <taxon>Eukaryota</taxon>
        <taxon>Fungi</taxon>
        <taxon>Dikarya</taxon>
        <taxon>Ascomycota</taxon>
        <taxon>Pezizomycotina</taxon>
        <taxon>Dothideomycetes</taxon>
        <taxon>Pleosporomycetidae</taxon>
        <taxon>Pleosporales</taxon>
        <taxon>Lophiostomataceae</taxon>
        <taxon>Lophiostoma</taxon>
    </lineage>
</organism>